<comment type="similarity">
    <text evidence="7">Belongs to the YfgM family.</text>
</comment>
<evidence type="ECO:0000256" key="4">
    <source>
        <dbReference type="ARBA" id="ARBA00022989"/>
    </source>
</evidence>
<keyword evidence="2" id="KW-1003">Cell membrane</keyword>
<feature type="domain" description="Ancillary SecYEG translocon subunit/Cell division coordinator CpoB TPR" evidence="9">
    <location>
        <begin position="15"/>
        <end position="204"/>
    </location>
</feature>
<dbReference type="InterPro" id="IPR026039">
    <property type="entry name" value="YfgM"/>
</dbReference>
<dbReference type="KEGG" id="fes:HER31_08895"/>
<dbReference type="Proteomes" id="UP000501602">
    <property type="component" value="Chromosome"/>
</dbReference>
<comment type="subcellular location">
    <subcellularLocation>
        <location evidence="1">Cell membrane</location>
        <topology evidence="1">Single-pass type II membrane protein</topology>
    </subcellularLocation>
</comment>
<evidence type="ECO:0000256" key="5">
    <source>
        <dbReference type="ARBA" id="ARBA00023136"/>
    </source>
</evidence>
<organism evidence="10 11">
    <name type="scientific">Ferrimonas lipolytica</name>
    <dbReference type="NCBI Taxonomy" id="2724191"/>
    <lineage>
        <taxon>Bacteria</taxon>
        <taxon>Pseudomonadati</taxon>
        <taxon>Pseudomonadota</taxon>
        <taxon>Gammaproteobacteria</taxon>
        <taxon>Alteromonadales</taxon>
        <taxon>Ferrimonadaceae</taxon>
        <taxon>Ferrimonas</taxon>
    </lineage>
</organism>
<protein>
    <recommendedName>
        <fullName evidence="8">Ancillary SecYEG translocon subunit</fullName>
    </recommendedName>
</protein>
<proteinExistence type="inferred from homology"/>
<keyword evidence="11" id="KW-1185">Reference proteome</keyword>
<keyword evidence="4" id="KW-1133">Transmembrane helix</keyword>
<dbReference type="GO" id="GO:0044877">
    <property type="term" value="F:protein-containing complex binding"/>
    <property type="evidence" value="ECO:0007669"/>
    <property type="project" value="InterPro"/>
</dbReference>
<evidence type="ECO:0000256" key="6">
    <source>
        <dbReference type="ARBA" id="ARBA00023186"/>
    </source>
</evidence>
<dbReference type="SUPFAM" id="SSF48452">
    <property type="entry name" value="TPR-like"/>
    <property type="match status" value="1"/>
</dbReference>
<dbReference type="Gene3D" id="1.25.40.10">
    <property type="entry name" value="Tetratricopeptide repeat domain"/>
    <property type="match status" value="1"/>
</dbReference>
<gene>
    <name evidence="10" type="ORF">HER31_08895</name>
</gene>
<dbReference type="Pfam" id="PF09976">
    <property type="entry name" value="TPR_21"/>
    <property type="match status" value="1"/>
</dbReference>
<dbReference type="GO" id="GO:0005886">
    <property type="term" value="C:plasma membrane"/>
    <property type="evidence" value="ECO:0007669"/>
    <property type="project" value="UniProtKB-SubCell"/>
</dbReference>
<dbReference type="RefSeq" id="WP_168660246.1">
    <property type="nucleotide sequence ID" value="NZ_CP051180.1"/>
</dbReference>
<dbReference type="EMBL" id="CP051180">
    <property type="protein sequence ID" value="QIZ76985.1"/>
    <property type="molecule type" value="Genomic_DNA"/>
</dbReference>
<evidence type="ECO:0000313" key="11">
    <source>
        <dbReference type="Proteomes" id="UP000501602"/>
    </source>
</evidence>
<dbReference type="InterPro" id="IPR011990">
    <property type="entry name" value="TPR-like_helical_dom_sf"/>
</dbReference>
<evidence type="ECO:0000256" key="7">
    <source>
        <dbReference type="ARBA" id="ARBA00024197"/>
    </source>
</evidence>
<evidence type="ECO:0000256" key="8">
    <source>
        <dbReference type="ARBA" id="ARBA00024235"/>
    </source>
</evidence>
<keyword evidence="6" id="KW-0143">Chaperone</keyword>
<keyword evidence="3" id="KW-0812">Transmembrane</keyword>
<dbReference type="InterPro" id="IPR018704">
    <property type="entry name" value="SecYEG/CpoB_TPR"/>
</dbReference>
<evidence type="ECO:0000256" key="3">
    <source>
        <dbReference type="ARBA" id="ARBA00022692"/>
    </source>
</evidence>
<dbReference type="PANTHER" id="PTHR38035">
    <property type="entry name" value="UPF0070 PROTEIN YFGM"/>
    <property type="match status" value="1"/>
</dbReference>
<dbReference type="PIRSF" id="PIRSF006170">
    <property type="entry name" value="YfgM"/>
    <property type="match status" value="1"/>
</dbReference>
<accession>A0A6H1UD25</accession>
<keyword evidence="5" id="KW-0472">Membrane</keyword>
<evidence type="ECO:0000313" key="10">
    <source>
        <dbReference type="EMBL" id="QIZ76985.1"/>
    </source>
</evidence>
<dbReference type="PANTHER" id="PTHR38035:SF1">
    <property type="entry name" value="ANCILLARY SECYEG TRANSLOCON SUBUNIT"/>
    <property type="match status" value="1"/>
</dbReference>
<dbReference type="AlphaFoldDB" id="A0A6H1UD25"/>
<evidence type="ECO:0000256" key="2">
    <source>
        <dbReference type="ARBA" id="ARBA00022475"/>
    </source>
</evidence>
<name>A0A6H1UD25_9GAMM</name>
<evidence type="ECO:0000256" key="1">
    <source>
        <dbReference type="ARBA" id="ARBA00004401"/>
    </source>
</evidence>
<evidence type="ECO:0000259" key="9">
    <source>
        <dbReference type="Pfam" id="PF09976"/>
    </source>
</evidence>
<sequence>MEHFETEEQQVEALKRFWHEYGKSIVGGAILGLGGLWGWNYYQQDQMQAQEVASSAFEQVLAKAENGDELTQAVEAFRAEHGSTGYSAMSDLLQARVAVDAGELDKAAPLLERAIADLDDTVKPLAQMRLARVQHALQNVDAALATVEAINNSAYEAQREELKGDLLVAKGDITAARTAYQAALAAGGTMSNPALQMKIDELAQAS</sequence>
<reference evidence="10 11" key="1">
    <citation type="submission" date="2020-04" db="EMBL/GenBank/DDBJ databases">
        <title>Ferrimonas sp. S7 isolated from sea water.</title>
        <authorList>
            <person name="Bae S.S."/>
            <person name="Baek K."/>
        </authorList>
    </citation>
    <scope>NUCLEOTIDE SEQUENCE [LARGE SCALE GENOMIC DNA]</scope>
    <source>
        <strain evidence="10 11">S7</strain>
    </source>
</reference>